<comment type="similarity">
    <text evidence="2">Belongs to the Mediator complex subunit 19 family.</text>
</comment>
<keyword evidence="7" id="KW-0539">Nucleus</keyword>
<comment type="subcellular location">
    <subcellularLocation>
        <location evidence="1">Nucleus</location>
    </subcellularLocation>
</comment>
<name>A0A5N5QLU5_9AGAM</name>
<keyword evidence="11" id="KW-1185">Reference proteome</keyword>
<evidence type="ECO:0000313" key="11">
    <source>
        <dbReference type="Proteomes" id="UP000383932"/>
    </source>
</evidence>
<dbReference type="PANTHER" id="PTHR28270:SF1">
    <property type="entry name" value="MEDIATOR OF RNA POLYMERASE II TRANSCRIPTION SUBUNIT 19"/>
    <property type="match status" value="1"/>
</dbReference>
<dbReference type="OrthoDB" id="2160599at2759"/>
<evidence type="ECO:0000256" key="4">
    <source>
        <dbReference type="ARBA" id="ARBA00023015"/>
    </source>
</evidence>
<evidence type="ECO:0000256" key="6">
    <source>
        <dbReference type="ARBA" id="ARBA00023163"/>
    </source>
</evidence>
<dbReference type="AlphaFoldDB" id="A0A5N5QLU5"/>
<dbReference type="PANTHER" id="PTHR28270">
    <property type="entry name" value="MEDIATOR OF RNA POLYMERASE II TRANSCRIPTION SUBUNIT 19"/>
    <property type="match status" value="1"/>
</dbReference>
<feature type="compositionally biased region" description="Low complexity" evidence="9">
    <location>
        <begin position="13"/>
        <end position="28"/>
    </location>
</feature>
<sequence>MTQPNAVAGPSHTGQSSAQSAQSATTAAGTGFKAFSTLEAYIAPAPAQPRPRSIIHPTQDLLGRYGILPVYDEFVRPFTTSAPGTVEDKGKRKEDGQDGPEDARHGPKEGLFQHGYKHFIKDLGLGKHNHKKDTFLADLMLNPEKPPVPILKLDRTTLIHAFRLKEGGVPGFNASALTGDDKERKKKKKKRPIDPSQPSAPTTPAAAQAAIAPGSAIRRPGGPLPPSQLASSHVPASAQQPAQRPVSQQPPQQRHPLAANPKAATRPPGTGPGAVGTTGAGMTKRKDREDAGANGHVNTTGGMGGMGGTGLKPAKKRKMCWMVRCLSHGLWVSIIGEILEYHYERMTGHYFARTRFELPLFYL</sequence>
<protein>
    <recommendedName>
        <fullName evidence="3">Mediator of RNA polymerase II transcription subunit 19</fullName>
    </recommendedName>
    <alternativeName>
        <fullName evidence="8">Mediator complex subunit 19</fullName>
    </alternativeName>
</protein>
<feature type="compositionally biased region" description="Gly residues" evidence="9">
    <location>
        <begin position="301"/>
        <end position="310"/>
    </location>
</feature>
<proteinExistence type="inferred from homology"/>
<dbReference type="Proteomes" id="UP000383932">
    <property type="component" value="Unassembled WGS sequence"/>
</dbReference>
<feature type="region of interest" description="Disordered" evidence="9">
    <location>
        <begin position="169"/>
        <end position="310"/>
    </location>
</feature>
<dbReference type="GO" id="GO:0006357">
    <property type="term" value="P:regulation of transcription by RNA polymerase II"/>
    <property type="evidence" value="ECO:0007669"/>
    <property type="project" value="InterPro"/>
</dbReference>
<accession>A0A5N5QLU5</accession>
<dbReference type="GO" id="GO:0016592">
    <property type="term" value="C:mediator complex"/>
    <property type="evidence" value="ECO:0007669"/>
    <property type="project" value="InterPro"/>
</dbReference>
<evidence type="ECO:0000256" key="3">
    <source>
        <dbReference type="ARBA" id="ARBA00019615"/>
    </source>
</evidence>
<feature type="compositionally biased region" description="Basic and acidic residues" evidence="9">
    <location>
        <begin position="86"/>
        <end position="108"/>
    </location>
</feature>
<organism evidence="10 11">
    <name type="scientific">Ceratobasidium theobromae</name>
    <dbReference type="NCBI Taxonomy" id="1582974"/>
    <lineage>
        <taxon>Eukaryota</taxon>
        <taxon>Fungi</taxon>
        <taxon>Dikarya</taxon>
        <taxon>Basidiomycota</taxon>
        <taxon>Agaricomycotina</taxon>
        <taxon>Agaricomycetes</taxon>
        <taxon>Cantharellales</taxon>
        <taxon>Ceratobasidiaceae</taxon>
        <taxon>Ceratobasidium</taxon>
    </lineage>
</organism>
<dbReference type="InterPro" id="IPR013942">
    <property type="entry name" value="Mediator_Med19_fun"/>
</dbReference>
<evidence type="ECO:0000313" key="10">
    <source>
        <dbReference type="EMBL" id="KAB5592528.1"/>
    </source>
</evidence>
<evidence type="ECO:0000256" key="1">
    <source>
        <dbReference type="ARBA" id="ARBA00004123"/>
    </source>
</evidence>
<evidence type="ECO:0000256" key="8">
    <source>
        <dbReference type="ARBA" id="ARBA00032018"/>
    </source>
</evidence>
<evidence type="ECO:0000256" key="5">
    <source>
        <dbReference type="ARBA" id="ARBA00023159"/>
    </source>
</evidence>
<keyword evidence="6" id="KW-0804">Transcription</keyword>
<keyword evidence="4" id="KW-0805">Transcription regulation</keyword>
<reference evidence="10 11" key="1">
    <citation type="journal article" date="2019" name="Fungal Biol. Biotechnol.">
        <title>Draft genome sequence of fastidious pathogen Ceratobasidium theobromae, which causes vascular-streak dieback in Theobroma cacao.</title>
        <authorList>
            <person name="Ali S.S."/>
            <person name="Asman A."/>
            <person name="Shao J."/>
            <person name="Firmansyah A.P."/>
            <person name="Susilo A.W."/>
            <person name="Rosmana A."/>
            <person name="McMahon P."/>
            <person name="Junaid M."/>
            <person name="Guest D."/>
            <person name="Kheng T.Y."/>
            <person name="Meinhardt L.W."/>
            <person name="Bailey B.A."/>
        </authorList>
    </citation>
    <scope>NUCLEOTIDE SEQUENCE [LARGE SCALE GENOMIC DNA]</scope>
    <source>
        <strain evidence="10 11">CT2</strain>
    </source>
</reference>
<comment type="caution">
    <text evidence="10">The sequence shown here is derived from an EMBL/GenBank/DDBJ whole genome shotgun (WGS) entry which is preliminary data.</text>
</comment>
<feature type="region of interest" description="Disordered" evidence="9">
    <location>
        <begin position="1"/>
        <end position="28"/>
    </location>
</feature>
<gene>
    <name evidence="10" type="ORF">CTheo_4060</name>
</gene>
<keyword evidence="5" id="KW-0010">Activator</keyword>
<dbReference type="EMBL" id="SSOP01000062">
    <property type="protein sequence ID" value="KAB5592528.1"/>
    <property type="molecule type" value="Genomic_DNA"/>
</dbReference>
<evidence type="ECO:0000256" key="2">
    <source>
        <dbReference type="ARBA" id="ARBA00009259"/>
    </source>
</evidence>
<evidence type="ECO:0000256" key="7">
    <source>
        <dbReference type="ARBA" id="ARBA00023242"/>
    </source>
</evidence>
<dbReference type="GO" id="GO:0003712">
    <property type="term" value="F:transcription coregulator activity"/>
    <property type="evidence" value="ECO:0007669"/>
    <property type="project" value="InterPro"/>
</dbReference>
<feature type="region of interest" description="Disordered" evidence="9">
    <location>
        <begin position="81"/>
        <end position="110"/>
    </location>
</feature>
<evidence type="ECO:0000256" key="9">
    <source>
        <dbReference type="SAM" id="MobiDB-lite"/>
    </source>
</evidence>
<feature type="compositionally biased region" description="Low complexity" evidence="9">
    <location>
        <begin position="234"/>
        <end position="254"/>
    </location>
</feature>
<dbReference type="GO" id="GO:0070847">
    <property type="term" value="C:core mediator complex"/>
    <property type="evidence" value="ECO:0007669"/>
    <property type="project" value="TreeGrafter"/>
</dbReference>
<feature type="compositionally biased region" description="Low complexity" evidence="9">
    <location>
        <begin position="196"/>
        <end position="217"/>
    </location>
</feature>